<name>A0A2A9EXU3_9MICO</name>
<gene>
    <name evidence="1" type="ORF">ATJ88_2252</name>
</gene>
<dbReference type="OrthoDB" id="3368368at2"/>
<organism evidence="1 2">
    <name type="scientific">Isoptericola jiangsuensis</name>
    <dbReference type="NCBI Taxonomy" id="548579"/>
    <lineage>
        <taxon>Bacteria</taxon>
        <taxon>Bacillati</taxon>
        <taxon>Actinomycetota</taxon>
        <taxon>Actinomycetes</taxon>
        <taxon>Micrococcales</taxon>
        <taxon>Promicromonosporaceae</taxon>
        <taxon>Isoptericola</taxon>
    </lineage>
</organism>
<reference evidence="1 2" key="1">
    <citation type="submission" date="2017-10" db="EMBL/GenBank/DDBJ databases">
        <title>Sequencing the genomes of 1000 actinobacteria strains.</title>
        <authorList>
            <person name="Klenk H.-P."/>
        </authorList>
    </citation>
    <scope>NUCLEOTIDE SEQUENCE [LARGE SCALE GENOMIC DNA]</scope>
    <source>
        <strain evidence="1 2">DSM 21863</strain>
    </source>
</reference>
<accession>A0A2A9EXU3</accession>
<keyword evidence="2" id="KW-1185">Reference proteome</keyword>
<dbReference type="RefSeq" id="WP_141538658.1">
    <property type="nucleotide sequence ID" value="NZ_PDJJ01000001.1"/>
</dbReference>
<dbReference type="Gene3D" id="3.10.28.10">
    <property type="entry name" value="Homing endonucleases"/>
    <property type="match status" value="1"/>
</dbReference>
<dbReference type="EMBL" id="PDJJ01000001">
    <property type="protein sequence ID" value="PFG43553.1"/>
    <property type="molecule type" value="Genomic_DNA"/>
</dbReference>
<dbReference type="Pfam" id="PF26411">
    <property type="entry name" value="LAGLIDADG_4"/>
    <property type="match status" value="1"/>
</dbReference>
<protein>
    <recommendedName>
        <fullName evidence="3">LAGLIDADG DNA endonuclease family protein</fullName>
    </recommendedName>
</protein>
<sequence length="269" mass="29609">MVLDPNVPHVAYFVGLAQTDGHHSGDLRGKGRLEIELSARDAAVLERLAALLPCYASVGRRTRTTNFSRSRVHETAILRIYDRTVRRELAALGVVVGPKSDKVAPPPVPCSRTDYWRGVVDGDGSLGFTAAGRPFVSLVSASPALTQGFADLLHDVTGAVRTPRPNTRDGVVNLMVQSNEAAALARWLYPDGCELALTRKRDQAARVRAWRPPAGSEHRYGVRQRAWTPQDDSVVLDPGLTQAEAARRLDRTMSSVSMRRWRLRQIEQG</sequence>
<evidence type="ECO:0008006" key="3">
    <source>
        <dbReference type="Google" id="ProtNLM"/>
    </source>
</evidence>
<proteinExistence type="predicted"/>
<dbReference type="InterPro" id="IPR058749">
    <property type="entry name" value="Homing_endonuclease-like"/>
</dbReference>
<dbReference type="AlphaFoldDB" id="A0A2A9EXU3"/>
<comment type="caution">
    <text evidence="1">The sequence shown here is derived from an EMBL/GenBank/DDBJ whole genome shotgun (WGS) entry which is preliminary data.</text>
</comment>
<dbReference type="InterPro" id="IPR027434">
    <property type="entry name" value="Homing_endonucl"/>
</dbReference>
<evidence type="ECO:0000313" key="1">
    <source>
        <dbReference type="EMBL" id="PFG43553.1"/>
    </source>
</evidence>
<evidence type="ECO:0000313" key="2">
    <source>
        <dbReference type="Proteomes" id="UP000224130"/>
    </source>
</evidence>
<dbReference type="Proteomes" id="UP000224130">
    <property type="component" value="Unassembled WGS sequence"/>
</dbReference>